<feature type="compositionally biased region" description="Acidic residues" evidence="1">
    <location>
        <begin position="1011"/>
        <end position="1020"/>
    </location>
</feature>
<reference evidence="3" key="2">
    <citation type="submission" date="2022-01" db="EMBL/GenBank/DDBJ databases">
        <authorList>
            <person name="Yamashiro T."/>
            <person name="Shiraishi A."/>
            <person name="Satake H."/>
            <person name="Nakayama K."/>
        </authorList>
    </citation>
    <scope>NUCLEOTIDE SEQUENCE</scope>
</reference>
<sequence>MHTRASNSELVEPLPEPERTLNRRLRRRNRRVPFDQRNNPPQHPRIVYPPILNINYFRHFLDILQNYDPMDDEPMWAADRVVALTPGSAITIPETANEFAIKGNHLTLVKGNQFDGRTKTDPHKHIHEFLGICDMFKYRDTKNEAVRLMMFPLSLTGEAKTWLDELNEGTIETWDELRTAFISRFFPPALFDRLLGEIRAFSQHENESLTDAWLRMKEMLRNCHGHNLSKGNIIKIFYHGLNEITQEVLNAAAGGIFLYKTPNQAYQLLEDKYKELQSRAKQPTPDLDDDDIPMSREEEAKFMQTFRKTRFYNDYRDRDSNRDNWRSSGRNDYNRDNYRSNTDDKSYDLQRQFNDFMKSQQSTNAFVKETFMDLKTQLETVAKNHQASIQNLETKFDRLADKQSGRPSGSLPSNTQPNPRGNNSKAYQPPQSRNEHVNVVFTRSGKSYDPPDNPNDQQNNSETPINFDSDDEEDEPAPQPKTQPLKPVKEMSLPKPYKPKNPISSTPKERKNGGPIRKIPRHDPSRPNQPDLGASINFMPYSLYAKLSLKTLKPTKMSVRLADQSFQYPVGIAENKLVEVVKQKQLNLGVGTERMIFNIDSAIKHSYSNDDTCFSIDVIDEILEEDFDALLDEGSKILYFIEGTLLEEEFFSKFTEFITMVEDENSEFESDTKEPPFGKITINTDYKIKTSLEEPSTDLEPYLFKVCSDRMIRRCISGSETQTILDQCHHGPTGGHYGPNVTTKKVLDSGNISKRDEIPLTNIQVCEIFDIWGIDFMGPFPRSHKFEYILVAVDYVSKWAEAQSLPTNDARVVITFLKKLFCHFNRYGLANLQENKYFCFLDGFFGYFQIPIDPNDQEKTTFTCPFGTYAYRRMPLGLCNAPATFQRCMLAIFHDMIEESVNVFMDDFFVFGNSFDKCLNNLDKMLQRCKDAHLVLNWEKCHFMVKEGIVLGHKVSSAGLEVDKAKINVISKLPPPTNIKEVRSFLGHAKIKDRKGTENVASDHLSRNENDELSDDSEVDDNFPRETLMEINTKVEPWFADFANFLVADIIPKGMTYQQKNKFFSDLKHYFWEEPYLFKRDNISKHNEMPLTNIQVCEILDVWGIDFMGPFLKSHKFEYILVVVDYVSKWAEAQALPTNDARVVVTFLKKLFCRFGMPKALISDRGTHFCNKIMEKKMKRYGVNHRFYTSYHPQTSGQVENTNKALKRILEKTVKDNPAIWSRKLDDALWPFRTAYKTPTRTILYKLIYGKNCHLPFEIEHHAYWALKNCNQI</sequence>
<dbReference type="Gene3D" id="3.30.70.270">
    <property type="match status" value="1"/>
</dbReference>
<keyword evidence="4" id="KW-1185">Reference proteome</keyword>
<dbReference type="PANTHER" id="PTHR47266">
    <property type="entry name" value="ENDONUCLEASE-RELATED"/>
    <property type="match status" value="1"/>
</dbReference>
<reference evidence="3" key="1">
    <citation type="journal article" date="2022" name="Int. J. Mol. Sci.">
        <title>Draft Genome of Tanacetum Coccineum: Genomic Comparison of Closely Related Tanacetum-Family Plants.</title>
        <authorList>
            <person name="Yamashiro T."/>
            <person name="Shiraishi A."/>
            <person name="Nakayama K."/>
            <person name="Satake H."/>
        </authorList>
    </citation>
    <scope>NUCLEOTIDE SEQUENCE</scope>
</reference>
<feature type="domain" description="Integrase catalytic" evidence="2">
    <location>
        <begin position="1086"/>
        <end position="1264"/>
    </location>
</feature>
<dbReference type="InterPro" id="IPR001584">
    <property type="entry name" value="Integrase_cat-core"/>
</dbReference>
<dbReference type="PROSITE" id="PS50994">
    <property type="entry name" value="INTEGRASE"/>
    <property type="match status" value="1"/>
</dbReference>
<organism evidence="3 4">
    <name type="scientific">Tanacetum coccineum</name>
    <dbReference type="NCBI Taxonomy" id="301880"/>
    <lineage>
        <taxon>Eukaryota</taxon>
        <taxon>Viridiplantae</taxon>
        <taxon>Streptophyta</taxon>
        <taxon>Embryophyta</taxon>
        <taxon>Tracheophyta</taxon>
        <taxon>Spermatophyta</taxon>
        <taxon>Magnoliopsida</taxon>
        <taxon>eudicotyledons</taxon>
        <taxon>Gunneridae</taxon>
        <taxon>Pentapetalae</taxon>
        <taxon>asterids</taxon>
        <taxon>campanulids</taxon>
        <taxon>Asterales</taxon>
        <taxon>Asteraceae</taxon>
        <taxon>Asteroideae</taxon>
        <taxon>Anthemideae</taxon>
        <taxon>Anthemidinae</taxon>
        <taxon>Tanacetum</taxon>
    </lineage>
</organism>
<name>A0ABQ5G371_9ASTR</name>
<feature type="compositionally biased region" description="Basic and acidic residues" evidence="1">
    <location>
        <begin position="332"/>
        <end position="345"/>
    </location>
</feature>
<dbReference type="Gene3D" id="3.30.420.10">
    <property type="entry name" value="Ribonuclease H-like superfamily/Ribonuclease H"/>
    <property type="match status" value="2"/>
</dbReference>
<dbReference type="SUPFAM" id="SSF53098">
    <property type="entry name" value="Ribonuclease H-like"/>
    <property type="match status" value="2"/>
</dbReference>
<dbReference type="InterPro" id="IPR036397">
    <property type="entry name" value="RNaseH_sf"/>
</dbReference>
<comment type="caution">
    <text evidence="3">The sequence shown here is derived from an EMBL/GenBank/DDBJ whole genome shotgun (WGS) entry which is preliminary data.</text>
</comment>
<feature type="compositionally biased region" description="Basic residues" evidence="1">
    <location>
        <begin position="22"/>
        <end position="31"/>
    </location>
</feature>
<dbReference type="Pfam" id="PF00078">
    <property type="entry name" value="RVT_1"/>
    <property type="match status" value="1"/>
</dbReference>
<feature type="region of interest" description="Disordered" evidence="1">
    <location>
        <begin position="317"/>
        <end position="345"/>
    </location>
</feature>
<keyword evidence="3" id="KW-0548">Nucleotidyltransferase</keyword>
<keyword evidence="3" id="KW-0695">RNA-directed DNA polymerase</keyword>
<feature type="compositionally biased region" description="Polar residues" evidence="1">
    <location>
        <begin position="405"/>
        <end position="432"/>
    </location>
</feature>
<dbReference type="EMBL" id="BQNB010017987">
    <property type="protein sequence ID" value="GJT69432.1"/>
    <property type="molecule type" value="Genomic_DNA"/>
</dbReference>
<feature type="region of interest" description="Disordered" evidence="1">
    <location>
        <begin position="401"/>
        <end position="533"/>
    </location>
</feature>
<dbReference type="Pfam" id="PF00665">
    <property type="entry name" value="rve"/>
    <property type="match status" value="1"/>
</dbReference>
<dbReference type="CDD" id="cd01647">
    <property type="entry name" value="RT_LTR"/>
    <property type="match status" value="1"/>
</dbReference>
<accession>A0ABQ5G371</accession>
<dbReference type="InterPro" id="IPR052160">
    <property type="entry name" value="Gypsy_RT_Integrase-like"/>
</dbReference>
<dbReference type="SUPFAM" id="SSF56672">
    <property type="entry name" value="DNA/RNA polymerases"/>
    <property type="match status" value="1"/>
</dbReference>
<dbReference type="Proteomes" id="UP001151760">
    <property type="component" value="Unassembled WGS sequence"/>
</dbReference>
<evidence type="ECO:0000313" key="3">
    <source>
        <dbReference type="EMBL" id="GJT69432.1"/>
    </source>
</evidence>
<dbReference type="InterPro" id="IPR012337">
    <property type="entry name" value="RNaseH-like_sf"/>
</dbReference>
<dbReference type="InterPro" id="IPR005162">
    <property type="entry name" value="Retrotrans_gag_dom"/>
</dbReference>
<dbReference type="InterPro" id="IPR000477">
    <property type="entry name" value="RT_dom"/>
</dbReference>
<dbReference type="Pfam" id="PF03732">
    <property type="entry name" value="Retrotrans_gag"/>
    <property type="match status" value="1"/>
</dbReference>
<feature type="region of interest" description="Disordered" evidence="1">
    <location>
        <begin position="996"/>
        <end position="1020"/>
    </location>
</feature>
<dbReference type="InterPro" id="IPR043128">
    <property type="entry name" value="Rev_trsase/Diguanyl_cyclase"/>
</dbReference>
<proteinExistence type="predicted"/>
<feature type="region of interest" description="Disordered" evidence="1">
    <location>
        <begin position="1"/>
        <end position="45"/>
    </location>
</feature>
<dbReference type="Gene3D" id="3.10.10.10">
    <property type="entry name" value="HIV Type 1 Reverse Transcriptase, subunit A, domain 1"/>
    <property type="match status" value="1"/>
</dbReference>
<evidence type="ECO:0000313" key="4">
    <source>
        <dbReference type="Proteomes" id="UP001151760"/>
    </source>
</evidence>
<protein>
    <submittedName>
        <fullName evidence="3">Reverse transcriptase domain-containing protein</fullName>
    </submittedName>
</protein>
<dbReference type="GO" id="GO:0003964">
    <property type="term" value="F:RNA-directed DNA polymerase activity"/>
    <property type="evidence" value="ECO:0007669"/>
    <property type="project" value="UniProtKB-KW"/>
</dbReference>
<evidence type="ECO:0000256" key="1">
    <source>
        <dbReference type="SAM" id="MobiDB-lite"/>
    </source>
</evidence>
<gene>
    <name evidence="3" type="ORF">Tco_1028718</name>
</gene>
<keyword evidence="3" id="KW-0808">Transferase</keyword>
<evidence type="ECO:0000259" key="2">
    <source>
        <dbReference type="PROSITE" id="PS50994"/>
    </source>
</evidence>
<dbReference type="InterPro" id="IPR043502">
    <property type="entry name" value="DNA/RNA_pol_sf"/>
</dbReference>